<accession>A0A4C1WHD2</accession>
<dbReference type="AlphaFoldDB" id="A0A4C1WHD2"/>
<feature type="region of interest" description="Disordered" evidence="1">
    <location>
        <begin position="1"/>
        <end position="38"/>
    </location>
</feature>
<reference evidence="2 3" key="1">
    <citation type="journal article" date="2019" name="Commun. Biol.">
        <title>The bagworm genome reveals a unique fibroin gene that provides high tensile strength.</title>
        <authorList>
            <person name="Kono N."/>
            <person name="Nakamura H."/>
            <person name="Ohtoshi R."/>
            <person name="Tomita M."/>
            <person name="Numata K."/>
            <person name="Arakawa K."/>
        </authorList>
    </citation>
    <scope>NUCLEOTIDE SEQUENCE [LARGE SCALE GENOMIC DNA]</scope>
</reference>
<dbReference type="EMBL" id="BGZK01000568">
    <property type="protein sequence ID" value="GBP50581.1"/>
    <property type="molecule type" value="Genomic_DNA"/>
</dbReference>
<dbReference type="OrthoDB" id="10067219at2759"/>
<gene>
    <name evidence="2" type="ORF">EVAR_29340_1</name>
</gene>
<evidence type="ECO:0000313" key="3">
    <source>
        <dbReference type="Proteomes" id="UP000299102"/>
    </source>
</evidence>
<evidence type="ECO:0000313" key="2">
    <source>
        <dbReference type="EMBL" id="GBP50581.1"/>
    </source>
</evidence>
<organism evidence="2 3">
    <name type="scientific">Eumeta variegata</name>
    <name type="common">Bagworm moth</name>
    <name type="synonym">Eumeta japonica</name>
    <dbReference type="NCBI Taxonomy" id="151549"/>
    <lineage>
        <taxon>Eukaryota</taxon>
        <taxon>Metazoa</taxon>
        <taxon>Ecdysozoa</taxon>
        <taxon>Arthropoda</taxon>
        <taxon>Hexapoda</taxon>
        <taxon>Insecta</taxon>
        <taxon>Pterygota</taxon>
        <taxon>Neoptera</taxon>
        <taxon>Endopterygota</taxon>
        <taxon>Lepidoptera</taxon>
        <taxon>Glossata</taxon>
        <taxon>Ditrysia</taxon>
        <taxon>Tineoidea</taxon>
        <taxon>Psychidae</taxon>
        <taxon>Oiketicinae</taxon>
        <taxon>Eumeta</taxon>
    </lineage>
</organism>
<keyword evidence="3" id="KW-1185">Reference proteome</keyword>
<protein>
    <submittedName>
        <fullName evidence="2">Uncharacterized protein</fullName>
    </submittedName>
</protein>
<dbReference type="Proteomes" id="UP000299102">
    <property type="component" value="Unassembled WGS sequence"/>
</dbReference>
<evidence type="ECO:0000256" key="1">
    <source>
        <dbReference type="SAM" id="MobiDB-lite"/>
    </source>
</evidence>
<name>A0A4C1WHD2_EUMVA</name>
<proteinExistence type="predicted"/>
<comment type="caution">
    <text evidence="2">The sequence shown here is derived from an EMBL/GenBank/DDBJ whole genome shotgun (WGS) entry which is preliminary data.</text>
</comment>
<dbReference type="STRING" id="151549.A0A4C1WHD2"/>
<sequence length="163" mass="17769">MRADTPSGGDRGRGVQISASQNWSAGARGHTRARADTRTDVHTRPPAEVTGAGPAYYEWRRFDIPSQVPPLTPGTNKKMAEALKATFASWEKEQLRLGVPKEVVIVTGTVTMIFVEAETPRKGVSFKVHTTQCTHKSAYANGRTAGRALAPRAHLLYDTVRAK</sequence>